<feature type="region of interest" description="Disordered" evidence="1">
    <location>
        <begin position="35"/>
        <end position="71"/>
    </location>
</feature>
<dbReference type="RefSeq" id="WP_151058650.1">
    <property type="nucleotide sequence ID" value="NZ_CP044222.1"/>
</dbReference>
<organism evidence="2 3">
    <name type="scientific">Nitrincola iocasae</name>
    <dbReference type="NCBI Taxonomy" id="2614693"/>
    <lineage>
        <taxon>Bacteria</taxon>
        <taxon>Pseudomonadati</taxon>
        <taxon>Pseudomonadota</taxon>
        <taxon>Gammaproteobacteria</taxon>
        <taxon>Oceanospirillales</taxon>
        <taxon>Oceanospirillaceae</taxon>
        <taxon>Nitrincola</taxon>
    </lineage>
</organism>
<gene>
    <name evidence="2" type="ORF">F5I99_18570</name>
</gene>
<dbReference type="KEGG" id="nik:F5I99_18570"/>
<sequence>MQPTRQLSIKYIAALLLLVLFVAWLPANLVMASPLSSQQSEHHQKATSPCGDEKLTTSRISEPSHPHASVLHTDTCQGENCQQCSSCTALNPTVTHSDQLPLRWEQHYLSHQSIVASKRLERPPKS</sequence>
<evidence type="ECO:0000313" key="3">
    <source>
        <dbReference type="Proteomes" id="UP000325606"/>
    </source>
</evidence>
<dbReference type="Proteomes" id="UP000325606">
    <property type="component" value="Chromosome"/>
</dbReference>
<evidence type="ECO:0000313" key="2">
    <source>
        <dbReference type="EMBL" id="QEW08333.1"/>
    </source>
</evidence>
<dbReference type="AlphaFoldDB" id="A0A5J6LIW1"/>
<dbReference type="EMBL" id="CP044222">
    <property type="protein sequence ID" value="QEW08333.1"/>
    <property type="molecule type" value="Genomic_DNA"/>
</dbReference>
<proteinExistence type="predicted"/>
<evidence type="ECO:0000256" key="1">
    <source>
        <dbReference type="SAM" id="MobiDB-lite"/>
    </source>
</evidence>
<name>A0A5J6LIW1_9GAMM</name>
<accession>A0A5J6LIW1</accession>
<protein>
    <submittedName>
        <fullName evidence="2">Uncharacterized protein</fullName>
    </submittedName>
</protein>
<reference evidence="2 3" key="1">
    <citation type="submission" date="2019-09" db="EMBL/GenBank/DDBJ databases">
        <title>Nitrincola iocasae sp. nov., a bacterium isolated from the sediment collected at a cold seep field in South China Sea.</title>
        <authorList>
            <person name="Zhang H."/>
            <person name="Wang H."/>
            <person name="Li C."/>
        </authorList>
    </citation>
    <scope>NUCLEOTIDE SEQUENCE [LARGE SCALE GENOMIC DNA]</scope>
    <source>
        <strain evidence="2 3">KXZD1103</strain>
    </source>
</reference>
<keyword evidence="3" id="KW-1185">Reference proteome</keyword>